<dbReference type="InterPro" id="IPR036388">
    <property type="entry name" value="WH-like_DNA-bd_sf"/>
</dbReference>
<keyword evidence="2" id="KW-0805">Transcription regulation</keyword>
<dbReference type="Pfam" id="PF00126">
    <property type="entry name" value="HTH_1"/>
    <property type="match status" value="1"/>
</dbReference>
<keyword evidence="4" id="KW-0804">Transcription</keyword>
<accession>A0ABV9GVP5</accession>
<name>A0ABV9GVP5_9BURK</name>
<dbReference type="InterPro" id="IPR000847">
    <property type="entry name" value="LysR_HTH_N"/>
</dbReference>
<evidence type="ECO:0000256" key="4">
    <source>
        <dbReference type="ARBA" id="ARBA00023163"/>
    </source>
</evidence>
<evidence type="ECO:0000313" key="6">
    <source>
        <dbReference type="EMBL" id="MFC4621138.1"/>
    </source>
</evidence>
<comment type="caution">
    <text evidence="6">The sequence shown here is derived from an EMBL/GenBank/DDBJ whole genome shotgun (WGS) entry which is preliminary data.</text>
</comment>
<organism evidence="6 7">
    <name type="scientific">Comamonas nitrativorans</name>
    <dbReference type="NCBI Taxonomy" id="108437"/>
    <lineage>
        <taxon>Bacteria</taxon>
        <taxon>Pseudomonadati</taxon>
        <taxon>Pseudomonadota</taxon>
        <taxon>Betaproteobacteria</taxon>
        <taxon>Burkholderiales</taxon>
        <taxon>Comamonadaceae</taxon>
        <taxon>Comamonas</taxon>
    </lineage>
</organism>
<evidence type="ECO:0000256" key="2">
    <source>
        <dbReference type="ARBA" id="ARBA00023015"/>
    </source>
</evidence>
<dbReference type="Pfam" id="PF03466">
    <property type="entry name" value="LysR_substrate"/>
    <property type="match status" value="1"/>
</dbReference>
<dbReference type="InterPro" id="IPR036390">
    <property type="entry name" value="WH_DNA-bd_sf"/>
</dbReference>
<dbReference type="PANTHER" id="PTHR30346:SF28">
    <property type="entry name" value="HTH-TYPE TRANSCRIPTIONAL REGULATOR CYNR"/>
    <property type="match status" value="1"/>
</dbReference>
<dbReference type="SUPFAM" id="SSF53850">
    <property type="entry name" value="Periplasmic binding protein-like II"/>
    <property type="match status" value="1"/>
</dbReference>
<dbReference type="Gene3D" id="1.10.10.10">
    <property type="entry name" value="Winged helix-like DNA-binding domain superfamily/Winged helix DNA-binding domain"/>
    <property type="match status" value="1"/>
</dbReference>
<feature type="domain" description="HTH lysR-type" evidence="5">
    <location>
        <begin position="1"/>
        <end position="58"/>
    </location>
</feature>
<keyword evidence="7" id="KW-1185">Reference proteome</keyword>
<dbReference type="PRINTS" id="PR00039">
    <property type="entry name" value="HTHLYSR"/>
</dbReference>
<dbReference type="EMBL" id="JBHSEW010000002">
    <property type="protein sequence ID" value="MFC4621138.1"/>
    <property type="molecule type" value="Genomic_DNA"/>
</dbReference>
<evidence type="ECO:0000259" key="5">
    <source>
        <dbReference type="PROSITE" id="PS50931"/>
    </source>
</evidence>
<evidence type="ECO:0000256" key="3">
    <source>
        <dbReference type="ARBA" id="ARBA00023125"/>
    </source>
</evidence>
<evidence type="ECO:0000256" key="1">
    <source>
        <dbReference type="ARBA" id="ARBA00009437"/>
    </source>
</evidence>
<proteinExistence type="inferred from homology"/>
<gene>
    <name evidence="6" type="ORF">ACFO3A_02770</name>
</gene>
<dbReference type="Proteomes" id="UP001595967">
    <property type="component" value="Unassembled WGS sequence"/>
</dbReference>
<dbReference type="PROSITE" id="PS50931">
    <property type="entry name" value="HTH_LYSR"/>
    <property type="match status" value="1"/>
</dbReference>
<sequence length="307" mass="32859">MNLQQIETFVRVAEAGSFSKAAVLLDVAQPALSRQVRALELELRETLLIRTGRGVQPTDAGRRLLEHGHAILQRVALAKEDLGALRDEPVGRITVGLPPSMARCLTLPLVEAFAQTMPKARLALVEGFSVNIAEWLATGRIDLGLAYTPEPHPLIEITPVLQENLCLIGPAQRLAGRASVPFSRLGEFPLIVPQRGQVFRKLMEAQAALSQVKLDVVWEVSSVPAILDLVRGGHGFAALTNSAVRGDAGSAAPLPGLVSVPIGGPRIVSTLCLVQSAKKKTTPLVRRTAELLRSLSVQVCTQAGQDD</sequence>
<dbReference type="PANTHER" id="PTHR30346">
    <property type="entry name" value="TRANSCRIPTIONAL DUAL REGULATOR HCAR-RELATED"/>
    <property type="match status" value="1"/>
</dbReference>
<protein>
    <submittedName>
        <fullName evidence="6">LysR family transcriptional regulator</fullName>
    </submittedName>
</protein>
<dbReference type="Gene3D" id="3.40.190.290">
    <property type="match status" value="1"/>
</dbReference>
<dbReference type="InterPro" id="IPR005119">
    <property type="entry name" value="LysR_subst-bd"/>
</dbReference>
<dbReference type="SUPFAM" id="SSF46785">
    <property type="entry name" value="Winged helix' DNA-binding domain"/>
    <property type="match status" value="1"/>
</dbReference>
<comment type="similarity">
    <text evidence="1">Belongs to the LysR transcriptional regulatory family.</text>
</comment>
<evidence type="ECO:0000313" key="7">
    <source>
        <dbReference type="Proteomes" id="UP001595967"/>
    </source>
</evidence>
<reference evidence="7" key="1">
    <citation type="journal article" date="2019" name="Int. J. Syst. Evol. Microbiol.">
        <title>The Global Catalogue of Microorganisms (GCM) 10K type strain sequencing project: providing services to taxonomists for standard genome sequencing and annotation.</title>
        <authorList>
            <consortium name="The Broad Institute Genomics Platform"/>
            <consortium name="The Broad Institute Genome Sequencing Center for Infectious Disease"/>
            <person name="Wu L."/>
            <person name="Ma J."/>
        </authorList>
    </citation>
    <scope>NUCLEOTIDE SEQUENCE [LARGE SCALE GENOMIC DNA]</scope>
    <source>
        <strain evidence="7">JCM 11650</strain>
    </source>
</reference>
<keyword evidence="3" id="KW-0238">DNA-binding</keyword>
<dbReference type="RefSeq" id="WP_377723797.1">
    <property type="nucleotide sequence ID" value="NZ_JBHSEW010000002.1"/>
</dbReference>